<dbReference type="EMBL" id="JAFNJU010000011">
    <property type="protein sequence ID" value="MBO1265991.1"/>
    <property type="molecule type" value="Genomic_DNA"/>
</dbReference>
<dbReference type="InterPro" id="IPR053913">
    <property type="entry name" value="NADAR-DarT1"/>
</dbReference>
<evidence type="ECO:0000313" key="2">
    <source>
        <dbReference type="Proteomes" id="UP000664218"/>
    </source>
</evidence>
<dbReference type="Pfam" id="PF22397">
    <property type="entry name" value="NADAR-DarT1"/>
    <property type="match status" value="1"/>
</dbReference>
<gene>
    <name evidence="1" type="ORF">J3A84_13210</name>
</gene>
<evidence type="ECO:0000313" key="1">
    <source>
        <dbReference type="EMBL" id="MBO1265991.1"/>
    </source>
</evidence>
<protein>
    <submittedName>
        <fullName evidence="1">Uncharacterized protein</fullName>
    </submittedName>
</protein>
<proteinExistence type="predicted"/>
<dbReference type="AlphaFoldDB" id="A0A939HDK6"/>
<dbReference type="Proteomes" id="UP000664218">
    <property type="component" value="Unassembled WGS sequence"/>
</dbReference>
<sequence>MAKRLYFIAKPSYQGLIVEKTIHFENFRGQSLNQKHKSIESMHHAIRAFESGGKILEVSTISPDPLGRKLAGVTLLAETRDGLEVPVMNIFESAKVFEKGGPYRDLLEADPFTVSEDKRLTESGRLLGFHFENVPYSLSPRHLFFDWIYLRALYKRKELHEELASYDMVTDIEYNMQSMFASSARACAYFISLYHAGLLDEVMKDPDSFSRIYTMVF</sequence>
<organism evidence="1 2">
    <name type="scientific">Proteiniclasticum aestuarii</name>
    <dbReference type="NCBI Taxonomy" id="2817862"/>
    <lineage>
        <taxon>Bacteria</taxon>
        <taxon>Bacillati</taxon>
        <taxon>Bacillota</taxon>
        <taxon>Clostridia</taxon>
        <taxon>Eubacteriales</taxon>
        <taxon>Clostridiaceae</taxon>
        <taxon>Proteiniclasticum</taxon>
    </lineage>
</organism>
<dbReference type="RefSeq" id="WP_207600517.1">
    <property type="nucleotide sequence ID" value="NZ_JAFNJU010000011.1"/>
</dbReference>
<comment type="caution">
    <text evidence="1">The sequence shown here is derived from an EMBL/GenBank/DDBJ whole genome shotgun (WGS) entry which is preliminary data.</text>
</comment>
<accession>A0A939HDK6</accession>
<keyword evidence="2" id="KW-1185">Reference proteome</keyword>
<name>A0A939HDK6_9CLOT</name>
<reference evidence="1" key="1">
    <citation type="submission" date="2021-03" db="EMBL/GenBank/DDBJ databases">
        <title>Proteiniclasticum marinus sp. nov., isolated from tidal flat sediment.</title>
        <authorList>
            <person name="Namirimu T."/>
            <person name="Yang J.-A."/>
            <person name="Yang S.-H."/>
            <person name="Kim Y.-J."/>
            <person name="Kwon K.K."/>
        </authorList>
    </citation>
    <scope>NUCLEOTIDE SEQUENCE</scope>
    <source>
        <strain evidence="1">SCR006</strain>
    </source>
</reference>